<dbReference type="Pfam" id="PF02518">
    <property type="entry name" value="HATPase_c"/>
    <property type="match status" value="1"/>
</dbReference>
<comment type="catalytic activity">
    <reaction evidence="1">
        <text>ATP + protein L-histidine = ADP + protein N-phospho-L-histidine.</text>
        <dbReference type="EC" id="2.7.13.3"/>
    </reaction>
</comment>
<dbReference type="InterPro" id="IPR003594">
    <property type="entry name" value="HATPase_dom"/>
</dbReference>
<dbReference type="Gene3D" id="3.30.565.10">
    <property type="entry name" value="Histidine kinase-like ATPase, C-terminal domain"/>
    <property type="match status" value="1"/>
</dbReference>
<dbReference type="CDD" id="cd00075">
    <property type="entry name" value="HATPase"/>
    <property type="match status" value="1"/>
</dbReference>
<dbReference type="SMART" id="SM00387">
    <property type="entry name" value="HATPase_c"/>
    <property type="match status" value="1"/>
</dbReference>
<keyword evidence="6 8" id="KW-0418">Kinase</keyword>
<evidence type="ECO:0000256" key="4">
    <source>
        <dbReference type="ARBA" id="ARBA00022553"/>
    </source>
</evidence>
<dbReference type="InterPro" id="IPR004358">
    <property type="entry name" value="Sig_transdc_His_kin-like_C"/>
</dbReference>
<dbReference type="CDD" id="cd00082">
    <property type="entry name" value="HisKA"/>
    <property type="match status" value="1"/>
</dbReference>
<evidence type="ECO:0000313" key="8">
    <source>
        <dbReference type="EMBL" id="MDP9890907.1"/>
    </source>
</evidence>
<dbReference type="PROSITE" id="PS50109">
    <property type="entry name" value="HIS_KIN"/>
    <property type="match status" value="1"/>
</dbReference>
<dbReference type="InterPro" id="IPR036097">
    <property type="entry name" value="HisK_dim/P_sf"/>
</dbReference>
<dbReference type="GO" id="GO:0000155">
    <property type="term" value="F:phosphorelay sensor kinase activity"/>
    <property type="evidence" value="ECO:0007669"/>
    <property type="project" value="InterPro"/>
</dbReference>
<keyword evidence="4" id="KW-0597">Phosphoprotein</keyword>
<dbReference type="InterPro" id="IPR036890">
    <property type="entry name" value="HATPase_C_sf"/>
</dbReference>
<dbReference type="RefSeq" id="WP_307683403.1">
    <property type="nucleotide sequence ID" value="NZ_JAUSRD010000001.1"/>
</dbReference>
<proteinExistence type="predicted"/>
<keyword evidence="5" id="KW-0808">Transferase</keyword>
<dbReference type="EC" id="2.7.13.3" evidence="3"/>
<comment type="subcellular location">
    <subcellularLocation>
        <location evidence="2">Cell inner membrane</location>
        <topology evidence="2">Multi-pass membrane protein</topology>
    </subcellularLocation>
</comment>
<dbReference type="SMART" id="SM00388">
    <property type="entry name" value="HisKA"/>
    <property type="match status" value="1"/>
</dbReference>
<dbReference type="InterPro" id="IPR003661">
    <property type="entry name" value="HisK_dim/P_dom"/>
</dbReference>
<dbReference type="GO" id="GO:0005886">
    <property type="term" value="C:plasma membrane"/>
    <property type="evidence" value="ECO:0007669"/>
    <property type="project" value="UniProtKB-SubCell"/>
</dbReference>
<dbReference type="PANTHER" id="PTHR43547:SF2">
    <property type="entry name" value="HYBRID SIGNAL TRANSDUCTION HISTIDINE KINASE C"/>
    <property type="match status" value="1"/>
</dbReference>
<comment type="caution">
    <text evidence="8">The sequence shown here is derived from an EMBL/GenBank/DDBJ whole genome shotgun (WGS) entry which is preliminary data.</text>
</comment>
<evidence type="ECO:0000259" key="7">
    <source>
        <dbReference type="PROSITE" id="PS50109"/>
    </source>
</evidence>
<dbReference type="PANTHER" id="PTHR43547">
    <property type="entry name" value="TWO-COMPONENT HISTIDINE KINASE"/>
    <property type="match status" value="1"/>
</dbReference>
<dbReference type="SUPFAM" id="SSF47384">
    <property type="entry name" value="Homodimeric domain of signal transducing histidine kinase"/>
    <property type="match status" value="1"/>
</dbReference>
<organism evidence="8 9">
    <name type="scientific">Variovorax boronicumulans</name>
    <dbReference type="NCBI Taxonomy" id="436515"/>
    <lineage>
        <taxon>Bacteria</taxon>
        <taxon>Pseudomonadati</taxon>
        <taxon>Pseudomonadota</taxon>
        <taxon>Betaproteobacteria</taxon>
        <taxon>Burkholderiales</taxon>
        <taxon>Comamonadaceae</taxon>
        <taxon>Variovorax</taxon>
    </lineage>
</organism>
<dbReference type="PRINTS" id="PR00344">
    <property type="entry name" value="BCTRLSENSOR"/>
</dbReference>
<dbReference type="Pfam" id="PF00512">
    <property type="entry name" value="HisKA"/>
    <property type="match status" value="1"/>
</dbReference>
<evidence type="ECO:0000256" key="1">
    <source>
        <dbReference type="ARBA" id="ARBA00000085"/>
    </source>
</evidence>
<dbReference type="Proteomes" id="UP001242045">
    <property type="component" value="Unassembled WGS sequence"/>
</dbReference>
<name>A0AAW8CT72_9BURK</name>
<feature type="domain" description="Histidine kinase" evidence="7">
    <location>
        <begin position="193"/>
        <end position="411"/>
    </location>
</feature>
<dbReference type="FunFam" id="3.30.565.10:FF:000006">
    <property type="entry name" value="Sensor histidine kinase WalK"/>
    <property type="match status" value="1"/>
</dbReference>
<evidence type="ECO:0000256" key="2">
    <source>
        <dbReference type="ARBA" id="ARBA00004429"/>
    </source>
</evidence>
<dbReference type="Gene3D" id="1.10.287.130">
    <property type="match status" value="1"/>
</dbReference>
<dbReference type="AlphaFoldDB" id="A0AAW8CT72"/>
<reference evidence="8" key="1">
    <citation type="submission" date="2023-07" db="EMBL/GenBank/DDBJ databases">
        <title>Sorghum-associated microbial communities from plants grown in Nebraska, USA.</title>
        <authorList>
            <person name="Schachtman D."/>
        </authorList>
    </citation>
    <scope>NUCLEOTIDE SEQUENCE</scope>
    <source>
        <strain evidence="8">DS3754</strain>
    </source>
</reference>
<sequence length="419" mass="45491">MNNGADAKNGPTGLDWEGWRHALTRFAAATELCVSAYDLDCERQAGPFASSKVARMLAASGVWNEGRLGDRIERDLAVQVLRTRAPGGTSVGEELRLQAVPLLVGGQVRGVIVYGWAFATFGTPLGCERIARQLGVDGARLWAEVRLESPVPESRMKVYTELLETMIESTVRHAEAVERLQELSRLREVFLASVSHELRTPLSVLGMRIEILLRGALADPETIRASLVDMKHHVNTEARLIEDLIEASRTRTGQLRIDMQPASLRDILKAAISAVVPHAEAKQISVVIPALDELGQLPLIADPHRLQQVFWNLLSNAVKFTPASGRIELQLHCDAQAYTVSVTDTGSGIEEALLPHVFTPFTKQLKANAQGLGLGLSIARHIVERHGGTIRVESAGSHAGATFRVTLPVNLPPAKDAAA</sequence>
<dbReference type="EMBL" id="JAUSRD010000001">
    <property type="protein sequence ID" value="MDP9890907.1"/>
    <property type="molecule type" value="Genomic_DNA"/>
</dbReference>
<evidence type="ECO:0000256" key="6">
    <source>
        <dbReference type="ARBA" id="ARBA00022777"/>
    </source>
</evidence>
<protein>
    <recommendedName>
        <fullName evidence="3">histidine kinase</fullName>
        <ecNumber evidence="3">2.7.13.3</ecNumber>
    </recommendedName>
</protein>
<gene>
    <name evidence="8" type="ORF">J2W31_000003</name>
</gene>
<dbReference type="InterPro" id="IPR005467">
    <property type="entry name" value="His_kinase_dom"/>
</dbReference>
<accession>A0AAW8CT72</accession>
<evidence type="ECO:0000256" key="3">
    <source>
        <dbReference type="ARBA" id="ARBA00012438"/>
    </source>
</evidence>
<evidence type="ECO:0000256" key="5">
    <source>
        <dbReference type="ARBA" id="ARBA00022679"/>
    </source>
</evidence>
<evidence type="ECO:0000313" key="9">
    <source>
        <dbReference type="Proteomes" id="UP001242045"/>
    </source>
</evidence>
<dbReference type="SUPFAM" id="SSF55874">
    <property type="entry name" value="ATPase domain of HSP90 chaperone/DNA topoisomerase II/histidine kinase"/>
    <property type="match status" value="1"/>
</dbReference>